<comment type="caution">
    <text evidence="1">The sequence shown here is derived from an EMBL/GenBank/DDBJ whole genome shotgun (WGS) entry which is preliminary data.</text>
</comment>
<sequence>LPLGYASKLAEMDKIQFQQLLQKRKIPLFSYEIEDFELDLKNLRDLGRL</sequence>
<dbReference type="EMBL" id="QMEB01000414">
    <property type="protein sequence ID" value="NMG23080.1"/>
    <property type="molecule type" value="Genomic_DNA"/>
</dbReference>
<evidence type="ECO:0000313" key="2">
    <source>
        <dbReference type="Proteomes" id="UP000718564"/>
    </source>
</evidence>
<evidence type="ECO:0000313" key="1">
    <source>
        <dbReference type="EMBL" id="NMG23080.1"/>
    </source>
</evidence>
<dbReference type="Pfam" id="PF03683">
    <property type="entry name" value="UPF0175"/>
    <property type="match status" value="1"/>
</dbReference>
<dbReference type="Proteomes" id="UP000718564">
    <property type="component" value="Unassembled WGS sequence"/>
</dbReference>
<gene>
    <name evidence="1" type="ORF">DP116_28195</name>
</gene>
<protein>
    <submittedName>
        <fullName evidence="1">UPF0175 family protein</fullName>
    </submittedName>
</protein>
<proteinExistence type="predicted"/>
<dbReference type="RefSeq" id="WP_211173567.1">
    <property type="nucleotide sequence ID" value="NZ_CAWPJE010000015.1"/>
</dbReference>
<name>A0ABX1PEZ9_9CYAN</name>
<feature type="non-terminal residue" evidence="1">
    <location>
        <position position="1"/>
    </location>
</feature>
<dbReference type="InterPro" id="IPR005368">
    <property type="entry name" value="UPF0175"/>
</dbReference>
<accession>A0ABX1PEZ9</accession>
<reference evidence="1 2" key="1">
    <citation type="submission" date="2018-06" db="EMBL/GenBank/DDBJ databases">
        <title>Comparative genomics of Brasilonema spp. strains.</title>
        <authorList>
            <person name="Alvarenga D.O."/>
            <person name="Fiore M.F."/>
            <person name="Varani A.M."/>
        </authorList>
    </citation>
    <scope>NUCLEOTIDE SEQUENCE [LARGE SCALE GENOMIC DNA]</scope>
    <source>
        <strain evidence="1 2">SPC951</strain>
    </source>
</reference>
<organism evidence="1 2">
    <name type="scientific">Brasilonema bromeliae SPC951</name>
    <dbReference type="NCBI Taxonomy" id="385972"/>
    <lineage>
        <taxon>Bacteria</taxon>
        <taxon>Bacillati</taxon>
        <taxon>Cyanobacteriota</taxon>
        <taxon>Cyanophyceae</taxon>
        <taxon>Nostocales</taxon>
        <taxon>Scytonemataceae</taxon>
        <taxon>Brasilonema</taxon>
        <taxon>Bromeliae group (in: Brasilonema)</taxon>
    </lineage>
</organism>
<keyword evidence="2" id="KW-1185">Reference proteome</keyword>